<protein>
    <submittedName>
        <fullName evidence="11">Snare region anchored in the vesicle membrane C-terminus-domain-containing protein</fullName>
    </submittedName>
</protein>
<dbReference type="GO" id="GO:0000149">
    <property type="term" value="F:SNARE binding"/>
    <property type="evidence" value="ECO:0007669"/>
    <property type="project" value="TreeGrafter"/>
</dbReference>
<evidence type="ECO:0000256" key="7">
    <source>
        <dbReference type="ARBA" id="ARBA00023054"/>
    </source>
</evidence>
<dbReference type="OrthoDB" id="430637at2759"/>
<evidence type="ECO:0000313" key="12">
    <source>
        <dbReference type="Proteomes" id="UP000193685"/>
    </source>
</evidence>
<feature type="domain" description="T-SNARE coiled-coil homology" evidence="10">
    <location>
        <begin position="130"/>
        <end position="197"/>
    </location>
</feature>
<dbReference type="GO" id="GO:0006896">
    <property type="term" value="P:Golgi to vacuole transport"/>
    <property type="evidence" value="ECO:0007669"/>
    <property type="project" value="TreeGrafter"/>
</dbReference>
<evidence type="ECO:0000256" key="1">
    <source>
        <dbReference type="ARBA" id="ARBA00004211"/>
    </source>
</evidence>
<dbReference type="GO" id="GO:0005829">
    <property type="term" value="C:cytosol"/>
    <property type="evidence" value="ECO:0007669"/>
    <property type="project" value="GOC"/>
</dbReference>
<dbReference type="RefSeq" id="XP_040724089.1">
    <property type="nucleotide sequence ID" value="XM_040869685.1"/>
</dbReference>
<dbReference type="GO" id="GO:0005794">
    <property type="term" value="C:Golgi apparatus"/>
    <property type="evidence" value="ECO:0007669"/>
    <property type="project" value="TreeGrafter"/>
</dbReference>
<dbReference type="InterPro" id="IPR007705">
    <property type="entry name" value="Vesicle_trsprt_v-SNARE_N"/>
</dbReference>
<comment type="similarity">
    <text evidence="2">Belongs to the VTI1 family.</text>
</comment>
<dbReference type="Gene3D" id="1.20.5.110">
    <property type="match status" value="1"/>
</dbReference>
<dbReference type="STRING" id="56484.A0A1Y2FAR7"/>
<evidence type="ECO:0000256" key="8">
    <source>
        <dbReference type="ARBA" id="ARBA00023136"/>
    </source>
</evidence>
<evidence type="ECO:0000256" key="4">
    <source>
        <dbReference type="ARBA" id="ARBA00022692"/>
    </source>
</evidence>
<dbReference type="GO" id="GO:0042147">
    <property type="term" value="P:retrograde transport, endosome to Golgi"/>
    <property type="evidence" value="ECO:0007669"/>
    <property type="project" value="TreeGrafter"/>
</dbReference>
<name>A0A1Y2FAR7_PROLT</name>
<evidence type="ECO:0000256" key="5">
    <source>
        <dbReference type="ARBA" id="ARBA00022927"/>
    </source>
</evidence>
<dbReference type="GO" id="GO:0031201">
    <property type="term" value="C:SNARE complex"/>
    <property type="evidence" value="ECO:0007669"/>
    <property type="project" value="TreeGrafter"/>
</dbReference>
<dbReference type="Pfam" id="PF05008">
    <property type="entry name" value="V-SNARE"/>
    <property type="match status" value="1"/>
</dbReference>
<keyword evidence="8 9" id="KW-0472">Membrane</keyword>
<dbReference type="PANTHER" id="PTHR21230:SF26">
    <property type="entry name" value="VESICLE TRANSPORT THROUGH INTERACTION WITH T-SNARES HOMOLOG 1A"/>
    <property type="match status" value="1"/>
</dbReference>
<dbReference type="GO" id="GO:0005789">
    <property type="term" value="C:endoplasmic reticulum membrane"/>
    <property type="evidence" value="ECO:0007669"/>
    <property type="project" value="TreeGrafter"/>
</dbReference>
<evidence type="ECO:0000259" key="10">
    <source>
        <dbReference type="SMART" id="SM00397"/>
    </source>
</evidence>
<evidence type="ECO:0000256" key="6">
    <source>
        <dbReference type="ARBA" id="ARBA00022989"/>
    </source>
</evidence>
<comment type="caution">
    <text evidence="11">The sequence shown here is derived from an EMBL/GenBank/DDBJ whole genome shotgun (WGS) entry which is preliminary data.</text>
</comment>
<keyword evidence="12" id="KW-1185">Reference proteome</keyword>
<evidence type="ECO:0000256" key="9">
    <source>
        <dbReference type="SAM" id="Phobius"/>
    </source>
</evidence>
<keyword evidence="4 9" id="KW-0812">Transmembrane</keyword>
<dbReference type="SUPFAM" id="SSF58038">
    <property type="entry name" value="SNARE fusion complex"/>
    <property type="match status" value="1"/>
</dbReference>
<keyword evidence="7" id="KW-0175">Coiled coil</keyword>
<dbReference type="EMBL" id="MCFI01000014">
    <property type="protein sequence ID" value="ORY79955.1"/>
    <property type="molecule type" value="Genomic_DNA"/>
</dbReference>
<reference evidence="11 12" key="1">
    <citation type="submission" date="2016-07" db="EMBL/GenBank/DDBJ databases">
        <title>Pervasive Adenine N6-methylation of Active Genes in Fungi.</title>
        <authorList>
            <consortium name="DOE Joint Genome Institute"/>
            <person name="Mondo S.J."/>
            <person name="Dannebaum R.O."/>
            <person name="Kuo R.C."/>
            <person name="Labutti K."/>
            <person name="Haridas S."/>
            <person name="Kuo A."/>
            <person name="Salamov A."/>
            <person name="Ahrendt S.R."/>
            <person name="Lipzen A."/>
            <person name="Sullivan W."/>
            <person name="Andreopoulos W.B."/>
            <person name="Clum A."/>
            <person name="Lindquist E."/>
            <person name="Daum C."/>
            <person name="Ramamoorthy G.K."/>
            <person name="Gryganskyi A."/>
            <person name="Culley D."/>
            <person name="Magnuson J.K."/>
            <person name="James T.Y."/>
            <person name="O'Malley M.A."/>
            <person name="Stajich J.E."/>
            <person name="Spatafora J.W."/>
            <person name="Visel A."/>
            <person name="Grigoriev I.V."/>
        </authorList>
    </citation>
    <scope>NUCLEOTIDE SEQUENCE [LARGE SCALE GENOMIC DNA]</scope>
    <source>
        <strain evidence="11 12">12-1054</strain>
    </source>
</reference>
<keyword evidence="3" id="KW-0813">Transport</keyword>
<dbReference type="GeneID" id="63786284"/>
<dbReference type="GO" id="GO:0005484">
    <property type="term" value="F:SNAP receptor activity"/>
    <property type="evidence" value="ECO:0007669"/>
    <property type="project" value="TreeGrafter"/>
</dbReference>
<organism evidence="11 12">
    <name type="scientific">Protomyces lactucae-debilis</name>
    <dbReference type="NCBI Taxonomy" id="2754530"/>
    <lineage>
        <taxon>Eukaryota</taxon>
        <taxon>Fungi</taxon>
        <taxon>Dikarya</taxon>
        <taxon>Ascomycota</taxon>
        <taxon>Taphrinomycotina</taxon>
        <taxon>Taphrinomycetes</taxon>
        <taxon>Taphrinales</taxon>
        <taxon>Protomycetaceae</taxon>
        <taxon>Protomyces</taxon>
    </lineage>
</organism>
<dbReference type="SMART" id="SM00397">
    <property type="entry name" value="t_SNARE"/>
    <property type="match status" value="1"/>
</dbReference>
<keyword evidence="5" id="KW-0653">Protein transport</keyword>
<dbReference type="GO" id="GO:0031902">
    <property type="term" value="C:late endosome membrane"/>
    <property type="evidence" value="ECO:0007669"/>
    <property type="project" value="TreeGrafter"/>
</dbReference>
<dbReference type="Proteomes" id="UP000193685">
    <property type="component" value="Unassembled WGS sequence"/>
</dbReference>
<sequence length="228" mass="25369">MADTSTERFDSYDEDLLLLLTEITSALQEATSATTTSANRQASLSKADRACDEARELVGALELELQNIPTAGRTKLTHRVRERKLKLEQARRSWKQAKDDAASRDLFGARGDDRYGETEADGAAYAQRNRLLAGHERLDNASARLQNSQRLANETEGIGAGILRDLSAQGEQIRNTRERLMQADGYVDKSMKSLKSMGRRLITNKIITGTIIAVLILLILLVIYSKFK</sequence>
<dbReference type="InterPro" id="IPR038407">
    <property type="entry name" value="v-SNARE_N_sf"/>
</dbReference>
<dbReference type="GO" id="GO:0006886">
    <property type="term" value="P:intracellular protein transport"/>
    <property type="evidence" value="ECO:0007669"/>
    <property type="project" value="InterPro"/>
</dbReference>
<dbReference type="GO" id="GO:0016236">
    <property type="term" value="P:macroautophagy"/>
    <property type="evidence" value="ECO:0007669"/>
    <property type="project" value="TreeGrafter"/>
</dbReference>
<dbReference type="Pfam" id="PF12352">
    <property type="entry name" value="V-SNARE_C"/>
    <property type="match status" value="1"/>
</dbReference>
<dbReference type="GO" id="GO:0048280">
    <property type="term" value="P:vesicle fusion with Golgi apparatus"/>
    <property type="evidence" value="ECO:0007669"/>
    <property type="project" value="TreeGrafter"/>
</dbReference>
<comment type="subcellular location">
    <subcellularLocation>
        <location evidence="1">Membrane</location>
        <topology evidence="1">Single-pass type IV membrane protein</topology>
    </subcellularLocation>
</comment>
<dbReference type="FunFam" id="1.20.5.110:FF:000002">
    <property type="entry name" value="Vesicle transport through interaction with t-SNAREsB"/>
    <property type="match status" value="1"/>
</dbReference>
<accession>A0A1Y2FAR7</accession>
<proteinExistence type="inferred from homology"/>
<dbReference type="CDD" id="cd15862">
    <property type="entry name" value="SNARE_Vti1"/>
    <property type="match status" value="1"/>
</dbReference>
<dbReference type="InterPro" id="IPR000727">
    <property type="entry name" value="T_SNARE_dom"/>
</dbReference>
<dbReference type="GO" id="GO:0006891">
    <property type="term" value="P:intra-Golgi vesicle-mediated transport"/>
    <property type="evidence" value="ECO:0007669"/>
    <property type="project" value="TreeGrafter"/>
</dbReference>
<evidence type="ECO:0000256" key="2">
    <source>
        <dbReference type="ARBA" id="ARBA00006108"/>
    </source>
</evidence>
<dbReference type="Gene3D" id="1.20.58.400">
    <property type="entry name" value="t-snare proteins"/>
    <property type="match status" value="1"/>
</dbReference>
<dbReference type="OMA" id="YRRVMTN"/>
<dbReference type="PANTHER" id="PTHR21230">
    <property type="entry name" value="VESICLE TRANSPORT V-SNARE PROTEIN VTI1-RELATED"/>
    <property type="match status" value="1"/>
</dbReference>
<dbReference type="InterPro" id="IPR010989">
    <property type="entry name" value="SNARE"/>
</dbReference>
<evidence type="ECO:0000256" key="3">
    <source>
        <dbReference type="ARBA" id="ARBA00022448"/>
    </source>
</evidence>
<feature type="transmembrane region" description="Helical" evidence="9">
    <location>
        <begin position="201"/>
        <end position="224"/>
    </location>
</feature>
<gene>
    <name evidence="11" type="ORF">BCR37DRAFT_381377</name>
</gene>
<dbReference type="SUPFAM" id="SSF47661">
    <property type="entry name" value="t-snare proteins"/>
    <property type="match status" value="1"/>
</dbReference>
<keyword evidence="6 9" id="KW-1133">Transmembrane helix</keyword>
<dbReference type="AlphaFoldDB" id="A0A1Y2FAR7"/>
<dbReference type="GO" id="GO:0012507">
    <property type="term" value="C:ER to Golgi transport vesicle membrane"/>
    <property type="evidence" value="ECO:0007669"/>
    <property type="project" value="TreeGrafter"/>
</dbReference>
<evidence type="ECO:0000313" key="11">
    <source>
        <dbReference type="EMBL" id="ORY79955.1"/>
    </source>
</evidence>